<dbReference type="PANTHER" id="PTHR30126:SF94">
    <property type="entry name" value="LYSR FAMILY TRANSCRIPTIONAL REGULATOR"/>
    <property type="match status" value="1"/>
</dbReference>
<dbReference type="SUPFAM" id="SSF53850">
    <property type="entry name" value="Periplasmic binding protein-like II"/>
    <property type="match status" value="1"/>
</dbReference>
<dbReference type="RefSeq" id="WP_369455528.1">
    <property type="nucleotide sequence ID" value="NZ_JBGCUO010000001.1"/>
</dbReference>
<dbReference type="PRINTS" id="PR00039">
    <property type="entry name" value="HTHLYSR"/>
</dbReference>
<evidence type="ECO:0000313" key="6">
    <source>
        <dbReference type="EMBL" id="MEY1662292.1"/>
    </source>
</evidence>
<accession>A0ABV4AIM9</accession>
<feature type="domain" description="HTH lysR-type" evidence="5">
    <location>
        <begin position="1"/>
        <end position="60"/>
    </location>
</feature>
<evidence type="ECO:0000256" key="1">
    <source>
        <dbReference type="ARBA" id="ARBA00009437"/>
    </source>
</evidence>
<dbReference type="EMBL" id="JBGCUO010000001">
    <property type="protein sequence ID" value="MEY1662292.1"/>
    <property type="molecule type" value="Genomic_DNA"/>
</dbReference>
<dbReference type="PANTHER" id="PTHR30126">
    <property type="entry name" value="HTH-TYPE TRANSCRIPTIONAL REGULATOR"/>
    <property type="match status" value="1"/>
</dbReference>
<dbReference type="NCBIfam" id="NF008095">
    <property type="entry name" value="PRK10837.1"/>
    <property type="match status" value="1"/>
</dbReference>
<dbReference type="Pfam" id="PF03466">
    <property type="entry name" value="LysR_substrate"/>
    <property type="match status" value="1"/>
</dbReference>
<dbReference type="Gene3D" id="3.40.190.290">
    <property type="match status" value="1"/>
</dbReference>
<dbReference type="Gene3D" id="1.10.10.10">
    <property type="entry name" value="Winged helix-like DNA-binding domain superfamily/Winged helix DNA-binding domain"/>
    <property type="match status" value="1"/>
</dbReference>
<evidence type="ECO:0000256" key="2">
    <source>
        <dbReference type="ARBA" id="ARBA00023015"/>
    </source>
</evidence>
<dbReference type="InterPro" id="IPR000847">
    <property type="entry name" value="LysR_HTH_N"/>
</dbReference>
<keyword evidence="2" id="KW-0805">Transcription regulation</keyword>
<evidence type="ECO:0000313" key="7">
    <source>
        <dbReference type="Proteomes" id="UP001562065"/>
    </source>
</evidence>
<dbReference type="InterPro" id="IPR005119">
    <property type="entry name" value="LysR_subst-bd"/>
</dbReference>
<dbReference type="InterPro" id="IPR036390">
    <property type="entry name" value="WH_DNA-bd_sf"/>
</dbReference>
<gene>
    <name evidence="6" type="ORF">AB5I84_09050</name>
</gene>
<keyword evidence="3" id="KW-0238">DNA-binding</keyword>
<evidence type="ECO:0000256" key="3">
    <source>
        <dbReference type="ARBA" id="ARBA00023125"/>
    </source>
</evidence>
<dbReference type="InterPro" id="IPR036388">
    <property type="entry name" value="WH-like_DNA-bd_sf"/>
</dbReference>
<name>A0ABV4AIM9_9GAMM</name>
<organism evidence="6 7">
    <name type="scientific">Isoalcanivorax beigongshangi</name>
    <dbReference type="NCBI Taxonomy" id="3238810"/>
    <lineage>
        <taxon>Bacteria</taxon>
        <taxon>Pseudomonadati</taxon>
        <taxon>Pseudomonadota</taxon>
        <taxon>Gammaproteobacteria</taxon>
        <taxon>Oceanospirillales</taxon>
        <taxon>Alcanivoracaceae</taxon>
        <taxon>Isoalcanivorax</taxon>
    </lineage>
</organism>
<proteinExistence type="inferred from homology"/>
<dbReference type="SUPFAM" id="SSF46785">
    <property type="entry name" value="Winged helix' DNA-binding domain"/>
    <property type="match status" value="1"/>
</dbReference>
<dbReference type="CDD" id="cd08420">
    <property type="entry name" value="PBP2_CysL_like"/>
    <property type="match status" value="1"/>
</dbReference>
<comment type="similarity">
    <text evidence="1">Belongs to the LysR transcriptional regulatory family.</text>
</comment>
<evidence type="ECO:0000259" key="5">
    <source>
        <dbReference type="PROSITE" id="PS50931"/>
    </source>
</evidence>
<keyword evidence="7" id="KW-1185">Reference proteome</keyword>
<keyword evidence="4" id="KW-0804">Transcription</keyword>
<dbReference type="PROSITE" id="PS50931">
    <property type="entry name" value="HTH_LYSR"/>
    <property type="match status" value="1"/>
</dbReference>
<sequence length="314" mass="35071">MRYSLRQLEVFLATALTENITRAAEQLNMSQSAASGALKELEQQFSITLFDRTGKRLRLNEHGRVLLPRVQNFLEQGRALEQTFARHSEVGELRVGATLTIGNYMAVPIMARYLQQQPGARVELDVANTAQVTDALLRFRLDIGLVEGELQHPDLEVLPWCDDELAVFCAPDHPLAAAGVLDDAALEAADWIVRERGSGTRQTFDRAMHGLLPRLNILLELQHTEAIKRAVEAGMGLGCLSRVTLVDAFRRGSLVPLTVTGRDFHRHFYFILHRQKYRGQAVLRWMELCRQFPAMPGGDVASTGQLAHDGGRPN</sequence>
<comment type="caution">
    <text evidence="6">The sequence shown here is derived from an EMBL/GenBank/DDBJ whole genome shotgun (WGS) entry which is preliminary data.</text>
</comment>
<dbReference type="Pfam" id="PF00126">
    <property type="entry name" value="HTH_1"/>
    <property type="match status" value="1"/>
</dbReference>
<protein>
    <submittedName>
        <fullName evidence="6">LysR family transcriptional regulator</fullName>
    </submittedName>
</protein>
<dbReference type="Proteomes" id="UP001562065">
    <property type="component" value="Unassembled WGS sequence"/>
</dbReference>
<reference evidence="6 7" key="1">
    <citation type="submission" date="2024-07" db="EMBL/GenBank/DDBJ databases">
        <authorList>
            <person name="Ren Q."/>
        </authorList>
    </citation>
    <scope>NUCLEOTIDE SEQUENCE [LARGE SCALE GENOMIC DNA]</scope>
    <source>
        <strain evidence="6 7">REN37</strain>
    </source>
</reference>
<evidence type="ECO:0000256" key="4">
    <source>
        <dbReference type="ARBA" id="ARBA00023163"/>
    </source>
</evidence>